<evidence type="ECO:0000313" key="1">
    <source>
        <dbReference type="EMBL" id="SMC89144.1"/>
    </source>
</evidence>
<dbReference type="STRING" id="937218.SAMN06297251_111146"/>
<gene>
    <name evidence="1" type="ORF">SAMN06297251_111146</name>
</gene>
<reference evidence="1 2" key="1">
    <citation type="submission" date="2017-04" db="EMBL/GenBank/DDBJ databases">
        <authorList>
            <person name="Afonso C.L."/>
            <person name="Miller P.J."/>
            <person name="Scott M.A."/>
            <person name="Spackman E."/>
            <person name="Goraichik I."/>
            <person name="Dimitrov K.M."/>
            <person name="Suarez D.L."/>
            <person name="Swayne D.E."/>
        </authorList>
    </citation>
    <scope>NUCLEOTIDE SEQUENCE [LARGE SCALE GENOMIC DNA]</scope>
    <source>
        <strain evidence="1 2">CGMCC 1.10972</strain>
    </source>
</reference>
<evidence type="ECO:0000313" key="2">
    <source>
        <dbReference type="Proteomes" id="UP000192656"/>
    </source>
</evidence>
<organism evidence="1 2">
    <name type="scientific">Fulvimarina manganoxydans</name>
    <dbReference type="NCBI Taxonomy" id="937218"/>
    <lineage>
        <taxon>Bacteria</taxon>
        <taxon>Pseudomonadati</taxon>
        <taxon>Pseudomonadota</taxon>
        <taxon>Alphaproteobacteria</taxon>
        <taxon>Hyphomicrobiales</taxon>
        <taxon>Aurantimonadaceae</taxon>
        <taxon>Fulvimarina</taxon>
    </lineage>
</organism>
<keyword evidence="2" id="KW-1185">Reference proteome</keyword>
<name>A0A1W2CW42_9HYPH</name>
<dbReference type="EMBL" id="FWXR01000011">
    <property type="protein sequence ID" value="SMC89144.1"/>
    <property type="molecule type" value="Genomic_DNA"/>
</dbReference>
<dbReference type="Proteomes" id="UP000192656">
    <property type="component" value="Unassembled WGS sequence"/>
</dbReference>
<protein>
    <submittedName>
        <fullName evidence="1">Uncharacterized protein</fullName>
    </submittedName>
</protein>
<sequence>MANPACAMMADGCPRTDCRFQAVNAWVEAARTDAPAASCYAYRCLTCDGRWTVKWAQVQPVFDREGKVASAITPRVISQRMA</sequence>
<proteinExistence type="predicted"/>
<dbReference type="AlphaFoldDB" id="A0A1W2CW42"/>
<accession>A0A1W2CW42</accession>